<keyword evidence="2" id="KW-1185">Reference proteome</keyword>
<accession>A0ABP0HJ39</accession>
<comment type="caution">
    <text evidence="1">The sequence shown here is derived from an EMBL/GenBank/DDBJ whole genome shotgun (WGS) entry which is preliminary data.</text>
</comment>
<proteinExistence type="predicted"/>
<protein>
    <recommendedName>
        <fullName evidence="3">Secreted protein</fullName>
    </recommendedName>
</protein>
<sequence length="156" mass="17288">MNPLSCHRGTWPSALFSLPFFAGAFGPAFANLELRHPPVHARPWRHKLLECTSTMLKALALAFPHHPHDEECTCMALSQGASVQKDVAKGDWCFPRSFLDGFDCPLEAPLVQPMLSKVGSRRASTLCSIGKTGFCGLWRRHWRCTVGHGGVLLQHQ</sequence>
<evidence type="ECO:0008006" key="3">
    <source>
        <dbReference type="Google" id="ProtNLM"/>
    </source>
</evidence>
<dbReference type="EMBL" id="CAXAMN010000558">
    <property type="protein sequence ID" value="CAK8989379.1"/>
    <property type="molecule type" value="Genomic_DNA"/>
</dbReference>
<gene>
    <name evidence="1" type="ORF">CCMP2556_LOCUS1638</name>
</gene>
<evidence type="ECO:0000313" key="1">
    <source>
        <dbReference type="EMBL" id="CAK8989379.1"/>
    </source>
</evidence>
<reference evidence="1 2" key="1">
    <citation type="submission" date="2024-02" db="EMBL/GenBank/DDBJ databases">
        <authorList>
            <person name="Chen Y."/>
            <person name="Shah S."/>
            <person name="Dougan E. K."/>
            <person name="Thang M."/>
            <person name="Chan C."/>
        </authorList>
    </citation>
    <scope>NUCLEOTIDE SEQUENCE [LARGE SCALE GENOMIC DNA]</scope>
</reference>
<organism evidence="1 2">
    <name type="scientific">Durusdinium trenchii</name>
    <dbReference type="NCBI Taxonomy" id="1381693"/>
    <lineage>
        <taxon>Eukaryota</taxon>
        <taxon>Sar</taxon>
        <taxon>Alveolata</taxon>
        <taxon>Dinophyceae</taxon>
        <taxon>Suessiales</taxon>
        <taxon>Symbiodiniaceae</taxon>
        <taxon>Durusdinium</taxon>
    </lineage>
</organism>
<name>A0ABP0HJ39_9DINO</name>
<dbReference type="Proteomes" id="UP001642484">
    <property type="component" value="Unassembled WGS sequence"/>
</dbReference>
<evidence type="ECO:0000313" key="2">
    <source>
        <dbReference type="Proteomes" id="UP001642484"/>
    </source>
</evidence>